<dbReference type="Pfam" id="PF09940">
    <property type="entry name" value="DUF2172"/>
    <property type="match status" value="1"/>
</dbReference>
<dbReference type="CDD" id="cd05644">
    <property type="entry name" value="M28_like"/>
    <property type="match status" value="1"/>
</dbReference>
<reference evidence="4" key="1">
    <citation type="submission" date="2016-04" db="EMBL/GenBank/DDBJ databases">
        <authorList>
            <person name="Evans L.H."/>
            <person name="Alamgir A."/>
            <person name="Owens N."/>
            <person name="Weber N.D."/>
            <person name="Virtaneva K."/>
            <person name="Barbian K."/>
            <person name="Babar A."/>
            <person name="Rosenke K."/>
        </authorList>
    </citation>
    <scope>NUCLEOTIDE SEQUENCE</scope>
    <source>
        <strain evidence="4">92-2</strain>
    </source>
</reference>
<feature type="domain" description="DUF2172" evidence="1">
    <location>
        <begin position="56"/>
        <end position="147"/>
    </location>
</feature>
<dbReference type="Gene3D" id="3.40.630.10">
    <property type="entry name" value="Zn peptidases"/>
    <property type="match status" value="1"/>
</dbReference>
<dbReference type="Pfam" id="PF16221">
    <property type="entry name" value="HTH_47"/>
    <property type="match status" value="1"/>
</dbReference>
<feature type="domain" description="UCP01524 winged helix-turn-helix" evidence="2">
    <location>
        <begin position="351"/>
        <end position="420"/>
    </location>
</feature>
<dbReference type="InterPro" id="IPR032622">
    <property type="entry name" value="UCP01524_HTH"/>
</dbReference>
<dbReference type="Gene3D" id="1.10.10.10">
    <property type="entry name" value="Winged helix-like DNA-binding domain superfamily/Winged helix DNA-binding domain"/>
    <property type="match status" value="1"/>
</dbReference>
<dbReference type="SUPFAM" id="SSF53187">
    <property type="entry name" value="Zn-dependent exopeptidases"/>
    <property type="match status" value="1"/>
</dbReference>
<evidence type="ECO:0000259" key="3">
    <source>
        <dbReference type="Pfam" id="PF16254"/>
    </source>
</evidence>
<evidence type="ECO:0000313" key="4">
    <source>
        <dbReference type="EMBL" id="SBW01872.1"/>
    </source>
</evidence>
<organism evidence="4">
    <name type="scientific">uncultured Desulfovibrio sp</name>
    <dbReference type="NCBI Taxonomy" id="167968"/>
    <lineage>
        <taxon>Bacteria</taxon>
        <taxon>Pseudomonadati</taxon>
        <taxon>Thermodesulfobacteriota</taxon>
        <taxon>Desulfovibrionia</taxon>
        <taxon>Desulfovibrionales</taxon>
        <taxon>Desulfovibrionaceae</taxon>
        <taxon>Desulfovibrio</taxon>
        <taxon>environmental samples</taxon>
    </lineage>
</organism>
<dbReference type="Pfam" id="PF16254">
    <property type="entry name" value="DUF4910"/>
    <property type="match status" value="1"/>
</dbReference>
<dbReference type="InterPro" id="IPR036388">
    <property type="entry name" value="WH-like_DNA-bd_sf"/>
</dbReference>
<dbReference type="InterPro" id="IPR032610">
    <property type="entry name" value="DUF2172"/>
</dbReference>
<dbReference type="InterPro" id="IPR032589">
    <property type="entry name" value="DUF4910"/>
</dbReference>
<proteinExistence type="predicted"/>
<feature type="domain" description="DUF4910" evidence="3">
    <location>
        <begin position="5"/>
        <end position="344"/>
    </location>
</feature>
<gene>
    <name evidence="4" type="ORF">KM92DES2_11570</name>
</gene>
<evidence type="ECO:0008006" key="5">
    <source>
        <dbReference type="Google" id="ProtNLM"/>
    </source>
</evidence>
<dbReference type="RefSeq" id="WP_215646974.1">
    <property type="nucleotide sequence ID" value="NZ_LT598928.1"/>
</dbReference>
<dbReference type="Gene3D" id="3.50.30.90">
    <property type="match status" value="1"/>
</dbReference>
<accession>A0A212JR16</accession>
<name>A0A212JR16_9BACT</name>
<dbReference type="AlphaFoldDB" id="A0A212JR16"/>
<dbReference type="PIRSF" id="PIRSF015244">
    <property type="entry name" value="UCP015244"/>
    <property type="match status" value="1"/>
</dbReference>
<evidence type="ECO:0000259" key="2">
    <source>
        <dbReference type="Pfam" id="PF16221"/>
    </source>
</evidence>
<protein>
    <recommendedName>
        <fullName evidence="5">Polysaccharide biosynthesis protein with aminopeptidase-like domain</fullName>
    </recommendedName>
</protein>
<sequence length="424" mass="47946">MTSFHDFLRSLFPICRSITGNGVRQTLRMLQEELPGLRTFEVASGSKVFDWTVPDEWNIRGARLTGPSGEVIADFADTNLHVMGYSEPVDCDISLEDLQNHLHSLPEMPNAIPYITSYYARRWGFCIKHDERQKLAPGMYHASIDSTLAPGHLTYGDLVIPGQCEKEIFLSTYICHPSMANNELSGPVVATALAQWVAQRPRRYTYRFAFVPETIGSITYLSRNHEALRRNVVAGFNLTCMGDERAYSYLPSRKGNTLADKAALHVLHHFAPDFIRYTFLDRESDERQYCAPGIDLPLCSVMRSKYHVYPEYHTSLDDCSLVTQKGLEGSVNIMTRILEALEENVTYEPRVLCEPQLGKRGLYPTLSTKTSCTEQVNLMMDLLAYADGETTLLEEADIVGRDIFRCAETMRKLVEKDVLAVKTC</sequence>
<dbReference type="InterPro" id="IPR012353">
    <property type="entry name" value="UCP015244"/>
</dbReference>
<evidence type="ECO:0000259" key="1">
    <source>
        <dbReference type="Pfam" id="PF09940"/>
    </source>
</evidence>
<dbReference type="EMBL" id="FLUP01000001">
    <property type="protein sequence ID" value="SBW01872.1"/>
    <property type="molecule type" value="Genomic_DNA"/>
</dbReference>